<proteinExistence type="predicted"/>
<keyword evidence="2" id="KW-1185">Reference proteome</keyword>
<sequence length="198" mass="21137">MPKSYRPSLRHSACPHVSSHSTARVFCKTASRDPRVVQYCRPDAAPYTINSFTLPCPGTGCQLLIRASSSNTSSCAARIGFLRLRMHPPSPSPRLFGRPLPAGRLGKSVGEGGKHGRLSELEGAALVVDAGTDKDTHAVMSGALRGTSELRWSTLVAFSCPVLPRLLPLPLPPNHGSPVQLQIPTHATIYSRHGECGA</sequence>
<dbReference type="Proteomes" id="UP000256964">
    <property type="component" value="Unassembled WGS sequence"/>
</dbReference>
<evidence type="ECO:0000313" key="2">
    <source>
        <dbReference type="Proteomes" id="UP000256964"/>
    </source>
</evidence>
<name>A0A371D116_9APHY</name>
<reference evidence="1 2" key="1">
    <citation type="journal article" date="2018" name="Biotechnol. Biofuels">
        <title>Integrative visual omics of the white-rot fungus Polyporus brumalis exposes the biotechnological potential of its oxidative enzymes for delignifying raw plant biomass.</title>
        <authorList>
            <person name="Miyauchi S."/>
            <person name="Rancon A."/>
            <person name="Drula E."/>
            <person name="Hage H."/>
            <person name="Chaduli D."/>
            <person name="Favel A."/>
            <person name="Grisel S."/>
            <person name="Henrissat B."/>
            <person name="Herpoel-Gimbert I."/>
            <person name="Ruiz-Duenas F.J."/>
            <person name="Chevret D."/>
            <person name="Hainaut M."/>
            <person name="Lin J."/>
            <person name="Wang M."/>
            <person name="Pangilinan J."/>
            <person name="Lipzen A."/>
            <person name="Lesage-Meessen L."/>
            <person name="Navarro D."/>
            <person name="Riley R."/>
            <person name="Grigoriev I.V."/>
            <person name="Zhou S."/>
            <person name="Raouche S."/>
            <person name="Rosso M.N."/>
        </authorList>
    </citation>
    <scope>NUCLEOTIDE SEQUENCE [LARGE SCALE GENOMIC DNA]</scope>
    <source>
        <strain evidence="1 2">BRFM 1820</strain>
    </source>
</reference>
<protein>
    <submittedName>
        <fullName evidence="1">Uncharacterized protein</fullName>
    </submittedName>
</protein>
<evidence type="ECO:0000313" key="1">
    <source>
        <dbReference type="EMBL" id="RDX46236.1"/>
    </source>
</evidence>
<dbReference type="AlphaFoldDB" id="A0A371D116"/>
<gene>
    <name evidence="1" type="ORF">OH76DRAFT_891661</name>
</gene>
<dbReference type="EMBL" id="KZ857429">
    <property type="protein sequence ID" value="RDX46236.1"/>
    <property type="molecule type" value="Genomic_DNA"/>
</dbReference>
<organism evidence="1 2">
    <name type="scientific">Lentinus brumalis</name>
    <dbReference type="NCBI Taxonomy" id="2498619"/>
    <lineage>
        <taxon>Eukaryota</taxon>
        <taxon>Fungi</taxon>
        <taxon>Dikarya</taxon>
        <taxon>Basidiomycota</taxon>
        <taxon>Agaricomycotina</taxon>
        <taxon>Agaricomycetes</taxon>
        <taxon>Polyporales</taxon>
        <taxon>Polyporaceae</taxon>
        <taxon>Lentinus</taxon>
    </lineage>
</organism>
<accession>A0A371D116</accession>